<evidence type="ECO:0000313" key="3">
    <source>
        <dbReference type="Proteomes" id="UP000282674"/>
    </source>
</evidence>
<dbReference type="EMBL" id="RFFG01000004">
    <property type="protein sequence ID" value="RMI47198.1"/>
    <property type="molecule type" value="Genomic_DNA"/>
</dbReference>
<name>A0A3M2MIM9_9ACTN</name>
<gene>
    <name evidence="2" type="ORF">EBO15_03150</name>
</gene>
<comment type="caution">
    <text evidence="2">The sequence shown here is derived from an EMBL/GenBank/DDBJ whole genome shotgun (WGS) entry which is preliminary data.</text>
</comment>
<dbReference type="Pfam" id="PF13360">
    <property type="entry name" value="PQQ_2"/>
    <property type="match status" value="1"/>
</dbReference>
<accession>A0A3M2MIM9</accession>
<dbReference type="PANTHER" id="PTHR34512">
    <property type="entry name" value="CELL SURFACE PROTEIN"/>
    <property type="match status" value="1"/>
</dbReference>
<evidence type="ECO:0000259" key="1">
    <source>
        <dbReference type="Pfam" id="PF13360"/>
    </source>
</evidence>
<organism evidence="2 3">
    <name type="scientific">Actinomadura harenae</name>
    <dbReference type="NCBI Taxonomy" id="2483351"/>
    <lineage>
        <taxon>Bacteria</taxon>
        <taxon>Bacillati</taxon>
        <taxon>Actinomycetota</taxon>
        <taxon>Actinomycetes</taxon>
        <taxon>Streptosporangiales</taxon>
        <taxon>Thermomonosporaceae</taxon>
        <taxon>Actinomadura</taxon>
    </lineage>
</organism>
<evidence type="ECO:0000313" key="2">
    <source>
        <dbReference type="EMBL" id="RMI47198.1"/>
    </source>
</evidence>
<dbReference type="PANTHER" id="PTHR34512:SF30">
    <property type="entry name" value="OUTER MEMBRANE PROTEIN ASSEMBLY FACTOR BAMB"/>
    <property type="match status" value="1"/>
</dbReference>
<protein>
    <recommendedName>
        <fullName evidence="1">Pyrrolo-quinoline quinone repeat domain-containing protein</fullName>
    </recommendedName>
</protein>
<dbReference type="Gene3D" id="2.130.10.10">
    <property type="entry name" value="YVTN repeat-like/Quinoprotein amine dehydrogenase"/>
    <property type="match status" value="1"/>
</dbReference>
<dbReference type="SUPFAM" id="SSF50998">
    <property type="entry name" value="Quinoprotein alcohol dehydrogenase-like"/>
    <property type="match status" value="1"/>
</dbReference>
<sequence length="393" mass="42827">MDGPHGRFPAAVASEAPKHPTNTIASLPYSPVVFEGVAIKAEYDAEEVTTSDLRSGHTYWTFAGHRRHIVAAAIDRGTGRLMTVWARYDGKHDMTEAPARIAMLDIRTGKVAWDREISQKASVSEGFWAPGILTSALIQIDGKVVALDPGTGRTRWQIPDNCEHAGLATTASTVLVTHVCQGDETVESYDATTGQHLWSKTFAKWWPGRDRARSLPVRDEGLDHDRVAVWTRQHEAVYNARTGATLADRAEENPTRNIDLAFSGGIQVGTCWTNRAPKGVTGICANDVLSGRKLWAYWYPGKDEEYILNTSMPVVVADGRVYSLSSDHNGQIADRLTINDTHTGAPLARIPLTLPSTDALFQLDGAGHGLVSLHNSRPPAEPDATDTVFLGDE</sequence>
<dbReference type="InterPro" id="IPR002372">
    <property type="entry name" value="PQQ_rpt_dom"/>
</dbReference>
<dbReference type="Proteomes" id="UP000282674">
    <property type="component" value="Unassembled WGS sequence"/>
</dbReference>
<dbReference type="InterPro" id="IPR015943">
    <property type="entry name" value="WD40/YVTN_repeat-like_dom_sf"/>
</dbReference>
<feature type="domain" description="Pyrrolo-quinoline quinone repeat" evidence="1">
    <location>
        <begin position="141"/>
        <end position="204"/>
    </location>
</feature>
<dbReference type="InterPro" id="IPR011047">
    <property type="entry name" value="Quinoprotein_ADH-like_sf"/>
</dbReference>
<dbReference type="AlphaFoldDB" id="A0A3M2MIM9"/>
<reference evidence="2 3" key="1">
    <citation type="submission" date="2018-10" db="EMBL/GenBank/DDBJ databases">
        <title>Isolation from soil.</title>
        <authorList>
            <person name="Hu J."/>
        </authorList>
    </citation>
    <scope>NUCLEOTIDE SEQUENCE [LARGE SCALE GENOMIC DNA]</scope>
    <source>
        <strain evidence="2 3">NEAU-Ht49</strain>
    </source>
</reference>
<proteinExistence type="predicted"/>
<keyword evidence="3" id="KW-1185">Reference proteome</keyword>